<gene>
    <name evidence="6" type="ORF">D9Q98_008402</name>
</gene>
<feature type="compositionally biased region" description="Basic residues" evidence="4">
    <location>
        <begin position="72"/>
        <end position="83"/>
    </location>
</feature>
<sequence length="417" mass="43839">MQAVPIVCQVCGAALSPENRSFFRRNAICEEHARADSVPDPQGSSARLRFCQQCTRLHLLGQFDGNHRSCRASLSKRRNRKRPGGAPYSGKRSTLYARCGRGMARGSESEGSADGEEAEVQAQQSHKHQHLRQKLQRAQHLMRREASGISSQHSDSSAPPAAVVAGPGSSSAGTGVELAAQCVVQQAAAEPSMRLALPGSLASSLAVAPVSVADFQALASTTDVRHLTCILAALSGPKNSAPPPSQPSSPRSVNTTFFASGELPMLQLSGAALGQQIPSVEGLDPAAALLFLQQLAEAQQQLVQASVQRHQGELQAAQARLALMIQMLAPSVASQGAAAELLLREPQQAASAADAAQAFLSPAFTPLQHNTHRLTKPQAVEPMAVDDSFGQEPRAPTLDLLGLLLDAAQTLPSPSQP</sequence>
<evidence type="ECO:0000256" key="4">
    <source>
        <dbReference type="SAM" id="MobiDB-lite"/>
    </source>
</evidence>
<evidence type="ECO:0000256" key="2">
    <source>
        <dbReference type="ARBA" id="ARBA00022771"/>
    </source>
</evidence>
<keyword evidence="7" id="KW-1185">Reference proteome</keyword>
<protein>
    <recommendedName>
        <fullName evidence="5">SBP-type domain-containing protein</fullName>
    </recommendedName>
</protein>
<dbReference type="AlphaFoldDB" id="A0A9D4YTI6"/>
<feature type="domain" description="SBP-type" evidence="5">
    <location>
        <begin position="5"/>
        <end position="84"/>
    </location>
</feature>
<evidence type="ECO:0000313" key="6">
    <source>
        <dbReference type="EMBL" id="KAI3425020.1"/>
    </source>
</evidence>
<dbReference type="Gene3D" id="4.10.1100.10">
    <property type="entry name" value="Transcription factor, SBP-box domain"/>
    <property type="match status" value="1"/>
</dbReference>
<evidence type="ECO:0000256" key="3">
    <source>
        <dbReference type="ARBA" id="ARBA00022833"/>
    </source>
</evidence>
<keyword evidence="2" id="KW-0863">Zinc-finger</keyword>
<dbReference type="SUPFAM" id="SSF103612">
    <property type="entry name" value="SBT domain"/>
    <property type="match status" value="1"/>
</dbReference>
<dbReference type="GO" id="GO:0005634">
    <property type="term" value="C:nucleus"/>
    <property type="evidence" value="ECO:0007669"/>
    <property type="project" value="InterPro"/>
</dbReference>
<evidence type="ECO:0000256" key="1">
    <source>
        <dbReference type="ARBA" id="ARBA00022723"/>
    </source>
</evidence>
<feature type="region of interest" description="Disordered" evidence="4">
    <location>
        <begin position="72"/>
        <end position="168"/>
    </location>
</feature>
<name>A0A9D4YTI6_CHLVU</name>
<keyword evidence="3" id="KW-0862">Zinc</keyword>
<feature type="compositionally biased region" description="Basic residues" evidence="4">
    <location>
        <begin position="125"/>
        <end position="141"/>
    </location>
</feature>
<keyword evidence="1" id="KW-0479">Metal-binding</keyword>
<dbReference type="InterPro" id="IPR036893">
    <property type="entry name" value="SBP_sf"/>
</dbReference>
<reference evidence="6" key="1">
    <citation type="journal article" date="2019" name="Plant J.">
        <title>Chlorella vulgaris genome assembly and annotation reveals the molecular basis for metabolic acclimation to high light conditions.</title>
        <authorList>
            <person name="Cecchin M."/>
            <person name="Marcolungo L."/>
            <person name="Rossato M."/>
            <person name="Girolomoni L."/>
            <person name="Cosentino E."/>
            <person name="Cuine S."/>
            <person name="Li-Beisson Y."/>
            <person name="Delledonne M."/>
            <person name="Ballottari M."/>
        </authorList>
    </citation>
    <scope>NUCLEOTIDE SEQUENCE</scope>
    <source>
        <strain evidence="6">211/11P</strain>
    </source>
</reference>
<feature type="compositionally biased region" description="Low complexity" evidence="4">
    <location>
        <begin position="156"/>
        <end position="168"/>
    </location>
</feature>
<accession>A0A9D4YTI6</accession>
<dbReference type="Pfam" id="PF03110">
    <property type="entry name" value="SBP"/>
    <property type="match status" value="1"/>
</dbReference>
<dbReference type="EMBL" id="SIDB01000012">
    <property type="protein sequence ID" value="KAI3425020.1"/>
    <property type="molecule type" value="Genomic_DNA"/>
</dbReference>
<dbReference type="PROSITE" id="PS51141">
    <property type="entry name" value="ZF_SBP"/>
    <property type="match status" value="1"/>
</dbReference>
<dbReference type="Proteomes" id="UP001055712">
    <property type="component" value="Unassembled WGS sequence"/>
</dbReference>
<proteinExistence type="predicted"/>
<evidence type="ECO:0000313" key="7">
    <source>
        <dbReference type="Proteomes" id="UP001055712"/>
    </source>
</evidence>
<dbReference type="PANTHER" id="PTHR31251:SF169">
    <property type="entry name" value="SQUAMOSA PROMOTER-BINDING-LIKE PROTEIN 8"/>
    <property type="match status" value="1"/>
</dbReference>
<dbReference type="OrthoDB" id="514967at2759"/>
<reference evidence="6" key="2">
    <citation type="submission" date="2020-11" db="EMBL/GenBank/DDBJ databases">
        <authorList>
            <person name="Cecchin M."/>
            <person name="Marcolungo L."/>
            <person name="Rossato M."/>
            <person name="Girolomoni L."/>
            <person name="Cosentino E."/>
            <person name="Cuine S."/>
            <person name="Li-Beisson Y."/>
            <person name="Delledonne M."/>
            <person name="Ballottari M."/>
        </authorList>
    </citation>
    <scope>NUCLEOTIDE SEQUENCE</scope>
    <source>
        <strain evidence="6">211/11P</strain>
        <tissue evidence="6">Whole cell</tissue>
    </source>
</reference>
<dbReference type="GO" id="GO:0003677">
    <property type="term" value="F:DNA binding"/>
    <property type="evidence" value="ECO:0007669"/>
    <property type="project" value="InterPro"/>
</dbReference>
<organism evidence="6 7">
    <name type="scientific">Chlorella vulgaris</name>
    <name type="common">Green alga</name>
    <dbReference type="NCBI Taxonomy" id="3077"/>
    <lineage>
        <taxon>Eukaryota</taxon>
        <taxon>Viridiplantae</taxon>
        <taxon>Chlorophyta</taxon>
        <taxon>core chlorophytes</taxon>
        <taxon>Trebouxiophyceae</taxon>
        <taxon>Chlorellales</taxon>
        <taxon>Chlorellaceae</taxon>
        <taxon>Chlorella clade</taxon>
        <taxon>Chlorella</taxon>
    </lineage>
</organism>
<dbReference type="InterPro" id="IPR044817">
    <property type="entry name" value="SBP-like"/>
</dbReference>
<evidence type="ECO:0000259" key="5">
    <source>
        <dbReference type="PROSITE" id="PS51141"/>
    </source>
</evidence>
<comment type="caution">
    <text evidence="6">The sequence shown here is derived from an EMBL/GenBank/DDBJ whole genome shotgun (WGS) entry which is preliminary data.</text>
</comment>
<dbReference type="InterPro" id="IPR004333">
    <property type="entry name" value="SBP_dom"/>
</dbReference>
<dbReference type="PANTHER" id="PTHR31251">
    <property type="entry name" value="SQUAMOSA PROMOTER-BINDING-LIKE PROTEIN 4"/>
    <property type="match status" value="1"/>
</dbReference>
<dbReference type="GO" id="GO:0008270">
    <property type="term" value="F:zinc ion binding"/>
    <property type="evidence" value="ECO:0007669"/>
    <property type="project" value="UniProtKB-KW"/>
</dbReference>